<dbReference type="Proteomes" id="UP001441944">
    <property type="component" value="Unassembled WGS sequence"/>
</dbReference>
<sequence length="142" mass="15827">MVPENFVQGNVLPGLVGSVLILLCLLQIKHLFADFFLQTPKMLSGRDEYLHAGRAQHAGVHALFSVVVFVLMGAPVGFTLLICVAEWVVHFHIDYGKAHYSEKKELNPQQASFWRAMGTDQCLHQLTYLAMTAAWVKCVASQ</sequence>
<keyword evidence="1" id="KW-1133">Transmembrane helix</keyword>
<reference evidence="2 3" key="1">
    <citation type="submission" date="2024-04" db="EMBL/GenBank/DDBJ databases">
        <title>Draft genome sequence of Pseudophaeobacter arcticus NBRC 116598.</title>
        <authorList>
            <person name="Miyakawa T."/>
            <person name="Kusuya Y."/>
            <person name="Miura T."/>
        </authorList>
    </citation>
    <scope>NUCLEOTIDE SEQUENCE [LARGE SCALE GENOMIC DNA]</scope>
    <source>
        <strain evidence="2 3">SU-CL00105</strain>
    </source>
</reference>
<keyword evidence="1" id="KW-0472">Membrane</keyword>
<evidence type="ECO:0000313" key="2">
    <source>
        <dbReference type="EMBL" id="GAA6196892.1"/>
    </source>
</evidence>
<accession>A0ABQ0AM07</accession>
<feature type="transmembrane region" description="Helical" evidence="1">
    <location>
        <begin position="58"/>
        <end position="82"/>
    </location>
</feature>
<proteinExistence type="predicted"/>
<dbReference type="EMBL" id="BAABWU010000008">
    <property type="protein sequence ID" value="GAA6196892.1"/>
    <property type="molecule type" value="Genomic_DNA"/>
</dbReference>
<keyword evidence="3" id="KW-1185">Reference proteome</keyword>
<protein>
    <submittedName>
        <fullName evidence="2">DUF3307 domain-containing protein</fullName>
    </submittedName>
</protein>
<feature type="transmembrane region" description="Helical" evidence="1">
    <location>
        <begin position="12"/>
        <end position="37"/>
    </location>
</feature>
<evidence type="ECO:0000256" key="1">
    <source>
        <dbReference type="SAM" id="Phobius"/>
    </source>
</evidence>
<evidence type="ECO:0000313" key="3">
    <source>
        <dbReference type="Proteomes" id="UP001441944"/>
    </source>
</evidence>
<keyword evidence="1" id="KW-0812">Transmembrane</keyword>
<dbReference type="Pfam" id="PF11750">
    <property type="entry name" value="DUF3307"/>
    <property type="match status" value="1"/>
</dbReference>
<organism evidence="2 3">
    <name type="scientific">Pseudophaeobacter arcticus</name>
    <dbReference type="NCBI Taxonomy" id="385492"/>
    <lineage>
        <taxon>Bacteria</taxon>
        <taxon>Pseudomonadati</taxon>
        <taxon>Pseudomonadota</taxon>
        <taxon>Alphaproteobacteria</taxon>
        <taxon>Rhodobacterales</taxon>
        <taxon>Paracoccaceae</taxon>
        <taxon>Pseudophaeobacter</taxon>
    </lineage>
</organism>
<gene>
    <name evidence="2" type="ORF">NBRC116598_23360</name>
</gene>
<name>A0ABQ0AM07_9RHOB</name>
<dbReference type="InterPro" id="IPR021737">
    <property type="entry name" value="Phage_phiKZ_Orf197"/>
</dbReference>
<comment type="caution">
    <text evidence="2">The sequence shown here is derived from an EMBL/GenBank/DDBJ whole genome shotgun (WGS) entry which is preliminary data.</text>
</comment>